<proteinExistence type="predicted"/>
<dbReference type="PANTHER" id="PTHR38340">
    <property type="entry name" value="S-LAYER PROTEIN"/>
    <property type="match status" value="1"/>
</dbReference>
<evidence type="ECO:0000313" key="5">
    <source>
        <dbReference type="Proteomes" id="UP000298579"/>
    </source>
</evidence>
<dbReference type="GO" id="GO:0007156">
    <property type="term" value="P:homophilic cell adhesion via plasma membrane adhesion molecules"/>
    <property type="evidence" value="ECO:0007669"/>
    <property type="project" value="InterPro"/>
</dbReference>
<dbReference type="Gene3D" id="2.60.40.60">
    <property type="entry name" value="Cadherins"/>
    <property type="match status" value="2"/>
</dbReference>
<dbReference type="Proteomes" id="UP000298579">
    <property type="component" value="Chromosome circular"/>
</dbReference>
<dbReference type="InterPro" id="IPR001343">
    <property type="entry name" value="Hemolysn_Ca-bd"/>
</dbReference>
<dbReference type="SUPFAM" id="SSF49313">
    <property type="entry name" value="Cadherin-like"/>
    <property type="match status" value="2"/>
</dbReference>
<dbReference type="RefSeq" id="WP_137066285.1">
    <property type="nucleotide sequence ID" value="NZ_CP039888.1"/>
</dbReference>
<evidence type="ECO:0000259" key="3">
    <source>
        <dbReference type="PROSITE" id="PS50268"/>
    </source>
</evidence>
<evidence type="ECO:0000313" key="4">
    <source>
        <dbReference type="EMBL" id="QCL79558.1"/>
    </source>
</evidence>
<keyword evidence="2" id="KW-0964">Secreted</keyword>
<dbReference type="EMBL" id="CP039897">
    <property type="protein sequence ID" value="QCL79558.1"/>
    <property type="molecule type" value="Genomic_DNA"/>
</dbReference>
<evidence type="ECO:0000256" key="2">
    <source>
        <dbReference type="ARBA" id="ARBA00022525"/>
    </source>
</evidence>
<dbReference type="PROSITE" id="PS50268">
    <property type="entry name" value="CADHERIN_2"/>
    <property type="match status" value="2"/>
</dbReference>
<dbReference type="GO" id="GO:0005576">
    <property type="term" value="C:extracellular region"/>
    <property type="evidence" value="ECO:0007669"/>
    <property type="project" value="UniProtKB-SubCell"/>
</dbReference>
<dbReference type="Pfam" id="PF00028">
    <property type="entry name" value="Cadherin"/>
    <property type="match status" value="2"/>
</dbReference>
<organism evidence="4 5">
    <name type="scientific">Agrobacterium tumefaciens</name>
    <dbReference type="NCBI Taxonomy" id="358"/>
    <lineage>
        <taxon>Bacteria</taxon>
        <taxon>Pseudomonadati</taxon>
        <taxon>Pseudomonadota</taxon>
        <taxon>Alphaproteobacteria</taxon>
        <taxon>Hyphomicrobiales</taxon>
        <taxon>Rhizobiaceae</taxon>
        <taxon>Rhizobium/Agrobacterium group</taxon>
        <taxon>Agrobacterium</taxon>
        <taxon>Agrobacterium tumefaciens complex</taxon>
    </lineage>
</organism>
<dbReference type="Gene3D" id="2.150.10.10">
    <property type="entry name" value="Serralysin-like metalloprotease, C-terminal"/>
    <property type="match status" value="18"/>
</dbReference>
<evidence type="ECO:0000256" key="1">
    <source>
        <dbReference type="ARBA" id="ARBA00004613"/>
    </source>
</evidence>
<gene>
    <name evidence="4" type="ORF">CFBP5877_11085</name>
</gene>
<reference evidence="4 5" key="1">
    <citation type="submission" date="2019-04" db="EMBL/GenBank/DDBJ databases">
        <title>Complete genome sequence of Agrobacterium tumefaciens CFBP5877.</title>
        <authorList>
            <person name="Huang Y.-Y."/>
            <person name="Chiang H.-Y."/>
            <person name="Chou L."/>
            <person name="Lai E.-M."/>
            <person name="Kuo C.-H."/>
        </authorList>
    </citation>
    <scope>NUCLEOTIDE SEQUENCE [LARGE SCALE GENOMIC DNA]</scope>
    <source>
        <strain evidence="4 5">CFBP5877</strain>
    </source>
</reference>
<sequence length="2202" mass="225231">MAIITGKSTDDTLVGTVNNDEIYGLGGNDTLDGGAGNDTLYGGVGADHLIGGEGTDTAAYTTAVTVNLKTGVHKGEADGDTFESIEVIQGSQYADTFVGTAGADTFNAGTDSYIDTIDYSTSSSAVRVDLTTQAVSGGDAEGDRLTGFERVVGSDFADTLSSSTQRHVLIGGAGDDVYIVGDNNITVTELAYDGEDEIRTTLNNYSLEYLVNIERLTFTGSGDARLVGNSGNNTITGGAGNDMLRGAAGNDVLQGAAGDDTLYGGAGADRLIGGEGTDTAVYSSAVTVNLKTGVHTGEADGDTFESIEVIQGSQYADTFVGTTGADTFSGGTGSSIDTIDYSTSSSAVKVDLTKQVFSGGDAEGDRLTGFERVVGSDFADTLSSSTYLHVLEGGGGDDVYVVGNNGITVIEYANGGDDEIRTTLNNYSMDYLVNVERLTFTGSSDASLVGNSGNNIITGGAGNDTLYGGAGADRLIGGEGIDTATHSTAVTINLKTGVHKGEAAGDTFESIEVIQGSQYADTFVGTAGADTFNAGTGKYNNSEYIDIIDYSTSSSAVSVDLTTQAVSGGGDAEGDRLTGFERVVGSDFADTLSSSTYLHVLEGGAGDDVYVVGNNGITVIEYANGGDDEIRTTLNNYSMDYLVNVERLTFTGSSDASLVGNSRSNIITGGAGNDTLYGGAGADHLIGGEGTDTAAYSYAVTINLKTGVHKGGAAGDTFESIEVIQGSQYADTFAGTAGADTFNAGTGKYNNSEYIDIIDYSTSSSAVSVDLTTQIVSGGDAEGDRLTGFERVVGSDFADTLSSSTYLHVLEGGAGDDVYVVGNNGITVMESANGGDDEIRTTLNNYSMDYFVNVERLTFTGSGDASLVGNSGNNVITGGVGADTLYGGAGDDRLIGGEGTDTAAYSYAVTINLKTGVHKGEAAGDTFESIEVIQGSQYADTFAGTAGADTFNAGTGKYNNSEYIDIIDYSTSSSAVSVDLTTQIVSGGDAEGDRLTGFERVVGSDFADTLSSSTYLHVLEGGTGDDVYVVGNNGITVMESANGGDDEIRTTLRNYSMERIANVERLTFTGSGDASLVGNSGNNVITGGVGADTLYGGAGDDRLIGGDGTDTAVFTGKRGDYDISYNSLTQAYTVKDLRSRSPEGSDRIMEVERFQFADDVLSREALKPREENRAPTDILVTGGTVAENSPAGTVVATLVSIDADPGDTATFALVSGETGSFELVGKEIRVKAAADIDYEVARSHELVVAVTDAAGATLIKTITIMVSDEADGGIAGTAGSDTFLGRAEANIYYGGDGIDVVSYRDSDSAITINLTTNIHTGDAAGDIFKSIEVIEGTRFGDAFIGNSGANTFIGGYGVDTVSYASASTAVNINLATGVHTGDATGDIFESIEVIVGSSHDDTFIGDAGANIFHGGDGIDTVSYAGASAAVSIDLTSGVNGGGAENDLLIAIEHVTGSDFDDRLSSATAGHVLAGGRGNDIYVLGDINVQIIEGEDEGIDLVETALSGVTLGARLERLTYTGRDAFIGTGNDLDNVLIGGAGNDTLIGLGGADYFVGGAGADRFIGGDGIDIVSYASASTAVTINLATGVHTGEAVDDSFESIEVIVGSAHDDTFIGDAGANIFHGGDGIDTVSYAGASAAVSIDLTSGINCGGAEKDLLIAIEHVIGSDFDDRLSSATEGHLLEGGLGDDVYIVERSAVRVIEVSGAGIDRVETALDIYALSAGLENLTYTGSGAFIGAGNNLDNVLIGGRGNDMLIGGGGADRLIGGDGIDAVSYASSSTGVNINLATGAHTGDAAGDSFESIEAIVGSEHDDTFIGDAGANTFIGGAGVDTVSYAESHIGIMVNLTTGVHAGGAEGDVFRSVEVIRGSSANDFFIGDADANVFHGGAGTDTVVFRGKRSDYSLTFDGVTQTYMLSDRRSGSPDGNDKVSGVELFQFADRTLTLEALLGSQNTPPTDILVKGGTIAENSRAGTVVATLAGIDPDMDDTMSFSLVAGATDRFELVGNTIRVKTSSMLDYETQSEHELGIMVTDAGGATFTKNITIAVSDVANEGVREGTAKKDVIYGKAGDGVIYGYAGNDVLVAGVNGTTLSGGNGDDIVSGNCADDRIIGGQGDDMLSGLEGRDAFVFSANEGNDVIYDFNVAEDIIEIQGIPLATSFEQIMANISEADNQITINFGDSNGVSLDGVSKWQLTTDNFIFA</sequence>
<name>A0AAE6BCJ5_AGRTU</name>
<dbReference type="InterPro" id="IPR011049">
    <property type="entry name" value="Serralysin-like_metalloprot_C"/>
</dbReference>
<feature type="domain" description="Cadherin" evidence="3">
    <location>
        <begin position="1184"/>
        <end position="1283"/>
    </location>
</feature>
<comment type="subcellular location">
    <subcellularLocation>
        <location evidence="1">Secreted</location>
    </subcellularLocation>
</comment>
<dbReference type="PROSITE" id="PS00330">
    <property type="entry name" value="HEMOLYSIN_CALCIUM"/>
    <property type="match status" value="10"/>
</dbReference>
<dbReference type="SMART" id="SM00112">
    <property type="entry name" value="CA"/>
    <property type="match status" value="2"/>
</dbReference>
<dbReference type="InterPro" id="IPR018511">
    <property type="entry name" value="Hemolysin-typ_Ca-bd_CS"/>
</dbReference>
<dbReference type="InterPro" id="IPR015919">
    <property type="entry name" value="Cadherin-like_sf"/>
</dbReference>
<dbReference type="Pfam" id="PF00353">
    <property type="entry name" value="HemolysinCabind"/>
    <property type="match status" value="22"/>
</dbReference>
<dbReference type="GO" id="GO:0005509">
    <property type="term" value="F:calcium ion binding"/>
    <property type="evidence" value="ECO:0007669"/>
    <property type="project" value="InterPro"/>
</dbReference>
<dbReference type="InterPro" id="IPR002126">
    <property type="entry name" value="Cadherin-like_dom"/>
</dbReference>
<dbReference type="GO" id="GO:0016020">
    <property type="term" value="C:membrane"/>
    <property type="evidence" value="ECO:0007669"/>
    <property type="project" value="InterPro"/>
</dbReference>
<dbReference type="PRINTS" id="PR00313">
    <property type="entry name" value="CABNDNGRPT"/>
</dbReference>
<dbReference type="SUPFAM" id="SSF51120">
    <property type="entry name" value="beta-Roll"/>
    <property type="match status" value="12"/>
</dbReference>
<feature type="domain" description="Cadherin" evidence="3">
    <location>
        <begin position="1965"/>
        <end position="2065"/>
    </location>
</feature>
<protein>
    <recommendedName>
        <fullName evidence="3">Cadherin domain-containing protein</fullName>
    </recommendedName>
</protein>
<dbReference type="InterPro" id="IPR050557">
    <property type="entry name" value="RTX_toxin/Mannuronan_C5-epim"/>
</dbReference>
<dbReference type="CDD" id="cd11304">
    <property type="entry name" value="Cadherin_repeat"/>
    <property type="match status" value="2"/>
</dbReference>
<dbReference type="PANTHER" id="PTHR38340:SF1">
    <property type="entry name" value="S-LAYER PROTEIN"/>
    <property type="match status" value="1"/>
</dbReference>
<accession>A0AAE6BCJ5</accession>